<keyword evidence="10" id="KW-0333">Golgi apparatus</keyword>
<dbReference type="InterPro" id="IPR007233">
    <property type="entry name" value="TRAPPC"/>
</dbReference>
<feature type="non-terminal residue" evidence="15">
    <location>
        <position position="1"/>
    </location>
</feature>
<evidence type="ECO:0000256" key="8">
    <source>
        <dbReference type="ARBA" id="ARBA00022858"/>
    </source>
</evidence>
<dbReference type="Pfam" id="PF04099">
    <property type="entry name" value="Sybindin"/>
    <property type="match status" value="1"/>
</dbReference>
<organism evidence="15 16">
    <name type="scientific">Silurus asotus</name>
    <name type="common">Amur catfish</name>
    <name type="synonym">Parasilurus asotus</name>
    <dbReference type="NCBI Taxonomy" id="30991"/>
    <lineage>
        <taxon>Eukaryota</taxon>
        <taxon>Metazoa</taxon>
        <taxon>Chordata</taxon>
        <taxon>Craniata</taxon>
        <taxon>Vertebrata</taxon>
        <taxon>Euteleostomi</taxon>
        <taxon>Actinopterygii</taxon>
        <taxon>Neopterygii</taxon>
        <taxon>Teleostei</taxon>
        <taxon>Ostariophysi</taxon>
        <taxon>Siluriformes</taxon>
        <taxon>Siluridae</taxon>
        <taxon>Silurus</taxon>
    </lineage>
</organism>
<evidence type="ECO:0000256" key="2">
    <source>
        <dbReference type="ARBA" id="ARBA00004222"/>
    </source>
</evidence>
<evidence type="ECO:0000256" key="1">
    <source>
        <dbReference type="ARBA" id="ARBA00002910"/>
    </source>
</evidence>
<evidence type="ECO:0000256" key="10">
    <source>
        <dbReference type="ARBA" id="ARBA00023034"/>
    </source>
</evidence>
<evidence type="ECO:0000256" key="12">
    <source>
        <dbReference type="ARBA" id="ARBA00062874"/>
    </source>
</evidence>
<keyword evidence="6" id="KW-0964">Secreted</keyword>
<sequence length="272" mass="30973">SRAQMTVYNLYIFDRNGTCLHYSEWNRKKQAGISKEEEFKLMYGMLFSIRSFVSKMSPLDMKDGFVSFQTSRYKLHYYETPTGIKVVMNTDLGVPNCRDVLHQIYSTVCVENTTKREIFINFHFCIYFEGGKGWYLFDFCQISLSKMASLSSRLFPLLLLITVVTEVMSQPSSRRPNSQILQDLFGSQITSLLLSQPEITEGSAQSPAPSERDRRGLSGGIVMEEPQGLVSRPVLNFLLRHRKLRVRNRKSSARGCFGIKVDRIGALSGLGC</sequence>
<dbReference type="CDD" id="cd14855">
    <property type="entry name" value="TRAPPC1_MUM2"/>
    <property type="match status" value="1"/>
</dbReference>
<evidence type="ECO:0000313" key="16">
    <source>
        <dbReference type="Proteomes" id="UP001205998"/>
    </source>
</evidence>
<dbReference type="GO" id="GO:0005783">
    <property type="term" value="C:endoplasmic reticulum"/>
    <property type="evidence" value="ECO:0007669"/>
    <property type="project" value="UniProtKB-SubCell"/>
</dbReference>
<comment type="subcellular location">
    <subcellularLocation>
        <location evidence="3">Endoplasmic reticulum</location>
    </subcellularLocation>
    <subcellularLocation>
        <location evidence="2">Golgi apparatus</location>
        <location evidence="2">cis-Golgi network</location>
    </subcellularLocation>
    <subcellularLocation>
        <location evidence="4 14">Secreted</location>
    </subcellularLocation>
</comment>
<dbReference type="InterPro" id="IPR011012">
    <property type="entry name" value="Longin-like_dom_sf"/>
</dbReference>
<dbReference type="EMBL" id="MU579904">
    <property type="protein sequence ID" value="KAI5609315.1"/>
    <property type="molecule type" value="Genomic_DNA"/>
</dbReference>
<dbReference type="SMART" id="SM00183">
    <property type="entry name" value="NAT_PEP"/>
    <property type="match status" value="1"/>
</dbReference>
<feature type="non-terminal residue" evidence="15">
    <location>
        <position position="272"/>
    </location>
</feature>
<accession>A0AAD5A4T4</accession>
<evidence type="ECO:0000256" key="4">
    <source>
        <dbReference type="ARBA" id="ARBA00004613"/>
    </source>
</evidence>
<dbReference type="SMART" id="SM01399">
    <property type="entry name" value="Sybindin"/>
    <property type="match status" value="1"/>
</dbReference>
<keyword evidence="5" id="KW-0813">Transport</keyword>
<evidence type="ECO:0000256" key="14">
    <source>
        <dbReference type="RuleBase" id="RU003686"/>
    </source>
</evidence>
<gene>
    <name evidence="15" type="ORF">C0J50_6317</name>
</gene>
<dbReference type="InterPro" id="IPR002406">
    <property type="entry name" value="C_natriurtcpep"/>
</dbReference>
<dbReference type="PANTHER" id="PTHR23249">
    <property type="entry name" value="TRAFFICKING PROTEIN PARTICLE COMPLEX SUBUNIT"/>
    <property type="match status" value="1"/>
</dbReference>
<name>A0AAD5A4T4_SILAS</name>
<comment type="function">
    <text evidence="1">May play a role in vesicular transport from endoplasmic reticulum to Golgi.</text>
</comment>
<dbReference type="Proteomes" id="UP001205998">
    <property type="component" value="Unassembled WGS sequence"/>
</dbReference>
<evidence type="ECO:0000313" key="15">
    <source>
        <dbReference type="EMBL" id="KAI5609315.1"/>
    </source>
</evidence>
<dbReference type="InterPro" id="IPR000663">
    <property type="entry name" value="Natr_peptide"/>
</dbReference>
<dbReference type="PROSITE" id="PS00263">
    <property type="entry name" value="NATRIURETIC_PEPTIDE"/>
    <property type="match status" value="1"/>
</dbReference>
<evidence type="ECO:0000256" key="5">
    <source>
        <dbReference type="ARBA" id="ARBA00022448"/>
    </source>
</evidence>
<dbReference type="AlphaFoldDB" id="A0AAD5A4T4"/>
<keyword evidence="16" id="KW-1185">Reference proteome</keyword>
<dbReference type="GO" id="GO:0030008">
    <property type="term" value="C:TRAPP complex"/>
    <property type="evidence" value="ECO:0007669"/>
    <property type="project" value="InterPro"/>
</dbReference>
<dbReference type="GO" id="GO:0006888">
    <property type="term" value="P:endoplasmic reticulum to Golgi vesicle-mediated transport"/>
    <property type="evidence" value="ECO:0007669"/>
    <property type="project" value="TreeGrafter"/>
</dbReference>
<dbReference type="InterPro" id="IPR030480">
    <property type="entry name" value="Natr_peptide_CS"/>
</dbReference>
<comment type="caution">
    <text evidence="15">The sequence shown here is derived from an EMBL/GenBank/DDBJ whole genome shotgun (WGS) entry which is preliminary data.</text>
</comment>
<dbReference type="PANTHER" id="PTHR23249:SF16">
    <property type="entry name" value="TRAFFICKING PROTEIN PARTICLE COMPLEX SUBUNIT 1"/>
    <property type="match status" value="1"/>
</dbReference>
<dbReference type="PRINTS" id="PR00713">
    <property type="entry name" value="CNATPEPTIDE"/>
</dbReference>
<comment type="subunit">
    <text evidence="12">Part of the multisubunit transport protein particle (TRAPP) complex. The heterodimer TRAPPC6B-TRAPPC3 interacts with TRAPPC1 likely providing a core for TRAPP complex formation.</text>
</comment>
<evidence type="ECO:0000256" key="6">
    <source>
        <dbReference type="ARBA" id="ARBA00022525"/>
    </source>
</evidence>
<keyword evidence="9" id="KW-0931">ER-Golgi transport</keyword>
<dbReference type="GO" id="GO:0097746">
    <property type="term" value="P:blood vessel diameter maintenance"/>
    <property type="evidence" value="ECO:0007669"/>
    <property type="project" value="UniProtKB-KW"/>
</dbReference>
<keyword evidence="7" id="KW-0256">Endoplasmic reticulum</keyword>
<evidence type="ECO:0000256" key="11">
    <source>
        <dbReference type="ARBA" id="ARBA00038167"/>
    </source>
</evidence>
<evidence type="ECO:0000256" key="3">
    <source>
        <dbReference type="ARBA" id="ARBA00004240"/>
    </source>
</evidence>
<evidence type="ECO:0000256" key="9">
    <source>
        <dbReference type="ARBA" id="ARBA00022892"/>
    </source>
</evidence>
<keyword evidence="8 14" id="KW-0838">Vasoactive</keyword>
<dbReference type="GO" id="GO:0005179">
    <property type="term" value="F:hormone activity"/>
    <property type="evidence" value="ECO:0007669"/>
    <property type="project" value="InterPro"/>
</dbReference>
<protein>
    <recommendedName>
        <fullName evidence="13">Trafficking protein particle complex subunit 1</fullName>
    </recommendedName>
</protein>
<dbReference type="GO" id="GO:0005576">
    <property type="term" value="C:extracellular region"/>
    <property type="evidence" value="ECO:0007669"/>
    <property type="project" value="UniProtKB-SubCell"/>
</dbReference>
<evidence type="ECO:0000256" key="7">
    <source>
        <dbReference type="ARBA" id="ARBA00022824"/>
    </source>
</evidence>
<evidence type="ECO:0000256" key="13">
    <source>
        <dbReference type="ARBA" id="ARBA00068377"/>
    </source>
</evidence>
<dbReference type="GO" id="GO:0005794">
    <property type="term" value="C:Golgi apparatus"/>
    <property type="evidence" value="ECO:0007669"/>
    <property type="project" value="UniProtKB-SubCell"/>
</dbReference>
<reference evidence="15" key="1">
    <citation type="submission" date="2018-07" db="EMBL/GenBank/DDBJ databases">
        <title>Comparative genomics of catfishes provides insights into carnivory and benthic adaptation.</title>
        <authorList>
            <person name="Zhang Y."/>
            <person name="Wang D."/>
            <person name="Peng Z."/>
            <person name="Zheng S."/>
            <person name="Shao F."/>
            <person name="Tao W."/>
        </authorList>
    </citation>
    <scope>NUCLEOTIDE SEQUENCE</scope>
    <source>
        <strain evidence="15">Chongqing</strain>
    </source>
</reference>
<comment type="similarity">
    <text evidence="14">Belongs to the natriuretic peptide family.</text>
</comment>
<dbReference type="Gene3D" id="3.30.450.70">
    <property type="match status" value="1"/>
</dbReference>
<dbReference type="Pfam" id="PF00212">
    <property type="entry name" value="ANP"/>
    <property type="match status" value="1"/>
</dbReference>
<dbReference type="SUPFAM" id="SSF64356">
    <property type="entry name" value="SNARE-like"/>
    <property type="match status" value="1"/>
</dbReference>
<proteinExistence type="inferred from homology"/>
<comment type="similarity">
    <text evidence="11">Belongs to the TRAPP small subunits family. BET5 subfamily.</text>
</comment>
<dbReference type="FunFam" id="3.30.450.70:FF:000004">
    <property type="entry name" value="Trafficking protein particle complex 1"/>
    <property type="match status" value="1"/>
</dbReference>